<feature type="domain" description="Ig-like" evidence="4">
    <location>
        <begin position="19"/>
        <end position="116"/>
    </location>
</feature>
<evidence type="ECO:0000313" key="5">
    <source>
        <dbReference type="EMBL" id="VDP21874.1"/>
    </source>
</evidence>
<evidence type="ECO:0000259" key="4">
    <source>
        <dbReference type="PROSITE" id="PS50835"/>
    </source>
</evidence>
<dbReference type="Pfam" id="PF07679">
    <property type="entry name" value="I-set"/>
    <property type="match status" value="3"/>
</dbReference>
<organism evidence="7">
    <name type="scientific">Onchocerca flexuosa</name>
    <dbReference type="NCBI Taxonomy" id="387005"/>
    <lineage>
        <taxon>Eukaryota</taxon>
        <taxon>Metazoa</taxon>
        <taxon>Ecdysozoa</taxon>
        <taxon>Nematoda</taxon>
        <taxon>Chromadorea</taxon>
        <taxon>Rhabditida</taxon>
        <taxon>Spirurina</taxon>
        <taxon>Spiruromorpha</taxon>
        <taxon>Filarioidea</taxon>
        <taxon>Onchocercidae</taxon>
        <taxon>Onchocerca</taxon>
    </lineage>
</organism>
<gene>
    <name evidence="5" type="ORF">OFLC_LOCUS15435</name>
</gene>
<dbReference type="Proteomes" id="UP000267606">
    <property type="component" value="Unassembled WGS sequence"/>
</dbReference>
<keyword evidence="3" id="KW-0393">Immunoglobulin domain</keyword>
<dbReference type="FunFam" id="2.60.40.10:FF:000032">
    <property type="entry name" value="palladin isoform X1"/>
    <property type="match status" value="1"/>
</dbReference>
<dbReference type="InterPro" id="IPR003599">
    <property type="entry name" value="Ig_sub"/>
</dbReference>
<name>A0A183I6S3_9BILA</name>
<keyword evidence="2" id="KW-1015">Disulfide bond</keyword>
<sequence length="292" mass="31947">MGSKKQFATLAIKPTGSAPFFERNIQDKLVVEGEELIMDAKLAQVKPAPTITWLKDGKPLQDSRFKLSQENDGTLTLKIDSAELDDKSRITIRAENKFGSADCSASIGVTKKRPLAKPAFLSDIPPTTITEGESLNVKLIITGDPVPFTKWYINDQLVIATEDTEMKEENGVHSLTIHGCTKDMTGTIKCTAYNKAGEVSTQGNLTVLTPIPVEFETSLCDAICREGDTLKLKAVLLGEPTPEVSCFKYVNGKKLKESQNIKIHAEKGTYTVTIRDITCDYSGKVVCEAVNE</sequence>
<reference evidence="7" key="1">
    <citation type="submission" date="2016-06" db="UniProtKB">
        <authorList>
            <consortium name="WormBaseParasite"/>
        </authorList>
    </citation>
    <scope>IDENTIFICATION</scope>
</reference>
<dbReference type="Gene3D" id="2.60.40.10">
    <property type="entry name" value="Immunoglobulins"/>
    <property type="match status" value="3"/>
</dbReference>
<dbReference type="FunFam" id="2.60.40.10:FF:000344">
    <property type="entry name" value="Muscle M-line assembly protein unc-89"/>
    <property type="match status" value="1"/>
</dbReference>
<dbReference type="STRING" id="387005.A0A183I6S3"/>
<dbReference type="EMBL" id="UZAJ01042138">
    <property type="protein sequence ID" value="VDP21874.1"/>
    <property type="molecule type" value="Genomic_DNA"/>
</dbReference>
<reference evidence="5 6" key="2">
    <citation type="submission" date="2018-11" db="EMBL/GenBank/DDBJ databases">
        <authorList>
            <consortium name="Pathogen Informatics"/>
        </authorList>
    </citation>
    <scope>NUCLEOTIDE SEQUENCE [LARGE SCALE GENOMIC DNA]</scope>
</reference>
<feature type="domain" description="Ig-like" evidence="4">
    <location>
        <begin position="118"/>
        <end position="206"/>
    </location>
</feature>
<dbReference type="PROSITE" id="PS50835">
    <property type="entry name" value="IG_LIKE"/>
    <property type="match status" value="2"/>
</dbReference>
<dbReference type="PANTHER" id="PTHR47633">
    <property type="entry name" value="IMMUNOGLOBULIN"/>
    <property type="match status" value="1"/>
</dbReference>
<dbReference type="InterPro" id="IPR036179">
    <property type="entry name" value="Ig-like_dom_sf"/>
</dbReference>
<dbReference type="InterPro" id="IPR013098">
    <property type="entry name" value="Ig_I-set"/>
</dbReference>
<protein>
    <submittedName>
        <fullName evidence="7">Immunoglobulin I-set domain protein</fullName>
    </submittedName>
</protein>
<dbReference type="InterPro" id="IPR013783">
    <property type="entry name" value="Ig-like_fold"/>
</dbReference>
<evidence type="ECO:0000313" key="7">
    <source>
        <dbReference type="WBParaSite" id="OFLC_0001544601-mRNA-1"/>
    </source>
</evidence>
<dbReference type="AlphaFoldDB" id="A0A183I6S3"/>
<evidence type="ECO:0000256" key="2">
    <source>
        <dbReference type="ARBA" id="ARBA00023157"/>
    </source>
</evidence>
<evidence type="ECO:0000256" key="3">
    <source>
        <dbReference type="ARBA" id="ARBA00023319"/>
    </source>
</evidence>
<dbReference type="SUPFAM" id="SSF48726">
    <property type="entry name" value="Immunoglobulin"/>
    <property type="match status" value="3"/>
</dbReference>
<dbReference type="InterPro" id="IPR007110">
    <property type="entry name" value="Ig-like_dom"/>
</dbReference>
<dbReference type="SMART" id="SM00409">
    <property type="entry name" value="IG"/>
    <property type="match status" value="2"/>
</dbReference>
<accession>A0A183I6S3</accession>
<evidence type="ECO:0000256" key="1">
    <source>
        <dbReference type="ARBA" id="ARBA00022737"/>
    </source>
</evidence>
<dbReference type="WBParaSite" id="OFLC_0001544601-mRNA-1">
    <property type="protein sequence ID" value="OFLC_0001544601-mRNA-1"/>
    <property type="gene ID" value="OFLC_0001544601"/>
</dbReference>
<proteinExistence type="predicted"/>
<keyword evidence="1" id="KW-0677">Repeat</keyword>
<dbReference type="PANTHER" id="PTHR47633:SF4">
    <property type="entry name" value="MYOPALLADIN ISOFORM X1"/>
    <property type="match status" value="1"/>
</dbReference>
<keyword evidence="6" id="KW-1185">Reference proteome</keyword>
<evidence type="ECO:0000313" key="6">
    <source>
        <dbReference type="Proteomes" id="UP000267606"/>
    </source>
</evidence>